<name>A0A6J0LRY2_RAPSA</name>
<dbReference type="Gene3D" id="2.40.50.140">
    <property type="entry name" value="Nucleic acid-binding proteins"/>
    <property type="match status" value="1"/>
</dbReference>
<dbReference type="InterPro" id="IPR012340">
    <property type="entry name" value="NA-bd_OB-fold"/>
</dbReference>
<dbReference type="Proteomes" id="UP000504610">
    <property type="component" value="Chromosome 4"/>
</dbReference>
<gene>
    <name evidence="2" type="primary">LOC108833698</name>
</gene>
<evidence type="ECO:0000313" key="2">
    <source>
        <dbReference type="RefSeq" id="XP_018462608.1"/>
    </source>
</evidence>
<sequence>MARCTKMYKITDNPFVIWFLPQTTIDEVLVNAPNISLQKFMLRKFEHLQALANTNLEFPDVVGMISSVQGSELSDASVMPRVVVRFIIEPNVVVYLTLWDEAAAAIRGLISSGKRTQTVMVVTTVNPKIFAGNLYLNSTQATKFYFDMNLPAITQFTASLGGPVGEAFRCIETKEGVKKKENVSIGDLNKFISNSDEQTQDA</sequence>
<reference evidence="1" key="1">
    <citation type="journal article" date="2019" name="Database">
        <title>The radish genome database (RadishGD): an integrated information resource for radish genomics.</title>
        <authorList>
            <person name="Yu H.J."/>
            <person name="Baek S."/>
            <person name="Lee Y.J."/>
            <person name="Cho A."/>
            <person name="Mun J.H."/>
        </authorList>
    </citation>
    <scope>NUCLEOTIDE SEQUENCE [LARGE SCALE GENOMIC DNA]</scope>
    <source>
        <strain evidence="1">cv. WK10039</strain>
    </source>
</reference>
<keyword evidence="1" id="KW-1185">Reference proteome</keyword>
<reference evidence="2" key="2">
    <citation type="submission" date="2025-08" db="UniProtKB">
        <authorList>
            <consortium name="RefSeq"/>
        </authorList>
    </citation>
    <scope>IDENTIFICATION</scope>
    <source>
        <tissue evidence="2">Leaf</tissue>
    </source>
</reference>
<dbReference type="OrthoDB" id="1108792at2759"/>
<dbReference type="RefSeq" id="XP_018462608.1">
    <property type="nucleotide sequence ID" value="XM_018607106.2"/>
</dbReference>
<dbReference type="GeneID" id="108833698"/>
<proteinExistence type="predicted"/>
<dbReference type="AlphaFoldDB" id="A0A6J0LRY2"/>
<evidence type="ECO:0000313" key="1">
    <source>
        <dbReference type="Proteomes" id="UP000504610"/>
    </source>
</evidence>
<protein>
    <submittedName>
        <fullName evidence="2">Uncharacterized protein LOC108833698 isoform X2</fullName>
    </submittedName>
</protein>
<organism evidence="1 2">
    <name type="scientific">Raphanus sativus</name>
    <name type="common">Radish</name>
    <name type="synonym">Raphanus raphanistrum var. sativus</name>
    <dbReference type="NCBI Taxonomy" id="3726"/>
    <lineage>
        <taxon>Eukaryota</taxon>
        <taxon>Viridiplantae</taxon>
        <taxon>Streptophyta</taxon>
        <taxon>Embryophyta</taxon>
        <taxon>Tracheophyta</taxon>
        <taxon>Spermatophyta</taxon>
        <taxon>Magnoliopsida</taxon>
        <taxon>eudicotyledons</taxon>
        <taxon>Gunneridae</taxon>
        <taxon>Pentapetalae</taxon>
        <taxon>rosids</taxon>
        <taxon>malvids</taxon>
        <taxon>Brassicales</taxon>
        <taxon>Brassicaceae</taxon>
        <taxon>Brassiceae</taxon>
        <taxon>Raphanus</taxon>
    </lineage>
</organism>
<dbReference type="PANTHER" id="PTHR47165:SF4">
    <property type="entry name" value="OS03G0429900 PROTEIN"/>
    <property type="match status" value="1"/>
</dbReference>
<accession>A0A6J0LRY2</accession>
<dbReference type="PANTHER" id="PTHR47165">
    <property type="entry name" value="OS03G0429900 PROTEIN"/>
    <property type="match status" value="1"/>
</dbReference>